<dbReference type="Proteomes" id="UP000002030">
    <property type="component" value="Chromosome"/>
</dbReference>
<dbReference type="InterPro" id="IPR006674">
    <property type="entry name" value="HD_domain"/>
</dbReference>
<dbReference type="PANTHER" id="PTHR43155:SF2">
    <property type="entry name" value="CYCLIC DI-GMP PHOSPHODIESTERASE PA4108"/>
    <property type="match status" value="1"/>
</dbReference>
<name>D1B618_THEAS</name>
<dbReference type="OrthoDB" id="5162at2"/>
<evidence type="ECO:0000313" key="3">
    <source>
        <dbReference type="EMBL" id="ACZ19459.1"/>
    </source>
</evidence>
<dbReference type="STRING" id="525903.Taci_1227"/>
<dbReference type="InterPro" id="IPR006675">
    <property type="entry name" value="HDIG_dom"/>
</dbReference>
<evidence type="ECO:0000259" key="1">
    <source>
        <dbReference type="PROSITE" id="PS51831"/>
    </source>
</evidence>
<dbReference type="PROSITE" id="PS51832">
    <property type="entry name" value="HD_GYP"/>
    <property type="match status" value="1"/>
</dbReference>
<reference evidence="3 4" key="1">
    <citation type="journal article" date="2009" name="Stand. Genomic Sci.">
        <title>Complete genome sequence of Thermanaerovibrio acidaminovorans type strain (Su883).</title>
        <authorList>
            <person name="Chovatia M."/>
            <person name="Sikorski J."/>
            <person name="Schroder M."/>
            <person name="Lapidus A."/>
            <person name="Nolan M."/>
            <person name="Tice H."/>
            <person name="Glavina Del Rio T."/>
            <person name="Copeland A."/>
            <person name="Cheng J.F."/>
            <person name="Lucas S."/>
            <person name="Chen F."/>
            <person name="Bruce D."/>
            <person name="Goodwin L."/>
            <person name="Pitluck S."/>
            <person name="Ivanova N."/>
            <person name="Mavromatis K."/>
            <person name="Ovchinnikova G."/>
            <person name="Pati A."/>
            <person name="Chen A."/>
            <person name="Palaniappan K."/>
            <person name="Land M."/>
            <person name="Hauser L."/>
            <person name="Chang Y.J."/>
            <person name="Jeffries C.D."/>
            <person name="Chain P."/>
            <person name="Saunders E."/>
            <person name="Detter J.C."/>
            <person name="Brettin T."/>
            <person name="Rohde M."/>
            <person name="Goker M."/>
            <person name="Spring S."/>
            <person name="Bristow J."/>
            <person name="Markowitz V."/>
            <person name="Hugenholtz P."/>
            <person name="Kyrpides N.C."/>
            <person name="Klenk H.P."/>
            <person name="Eisen J.A."/>
        </authorList>
    </citation>
    <scope>NUCLEOTIDE SEQUENCE [LARGE SCALE GENOMIC DNA]</scope>
    <source>
        <strain evidence="4">ATCC 49978 / DSM 6589 / Su883</strain>
    </source>
</reference>
<gene>
    <name evidence="3" type="ordered locus">Taci_1227</name>
</gene>
<evidence type="ECO:0000313" key="4">
    <source>
        <dbReference type="Proteomes" id="UP000002030"/>
    </source>
</evidence>
<dbReference type="PANTHER" id="PTHR43155">
    <property type="entry name" value="CYCLIC DI-GMP PHOSPHODIESTERASE PA4108-RELATED"/>
    <property type="match status" value="1"/>
</dbReference>
<dbReference type="SMART" id="SM00471">
    <property type="entry name" value="HDc"/>
    <property type="match status" value="1"/>
</dbReference>
<dbReference type="EMBL" id="CP001818">
    <property type="protein sequence ID" value="ACZ19459.1"/>
    <property type="molecule type" value="Genomic_DNA"/>
</dbReference>
<dbReference type="KEGG" id="tai:Taci_1227"/>
<sequence length="394" mass="43384">MVNNGFQGRGVTRLTPDIYRVPIEELTTFGGTVADDVISRDGAVILPKGTKIVLLGDSLLQVLKRLEDEGIDHLHVMRSDEVTSDALDSFVESVVSSNMIIDSQIARTSIREVKRLFESLRHNKLTPELVGPVMEMARELVEQILRRPKVLFSVARVRQWDEYTFIHSFNTAAIAGFLVNRMDPRLVEKAVLGGLLHDLGKAKIPLEILNKPGPLTDSEFQVIKTHPVVGEELAVKVGIDDPDILSIIREHHERWSGIGYPDGKSGESIGFLARVVAVADSFDAMTAERSYKAPIHYRSAVKNILTDSGTHFDPKVSRVLLLAFGLYPPGSVVELSDGSVGVVVSSGGEDLMRPVVLVKVAPDGSIVREPKLLDLKRSREGICKYLGWEGKRAL</sequence>
<dbReference type="Gene3D" id="1.10.3210.10">
    <property type="entry name" value="Hypothetical protein af1432"/>
    <property type="match status" value="1"/>
</dbReference>
<dbReference type="AlphaFoldDB" id="D1B618"/>
<organism evidence="3 4">
    <name type="scientific">Thermanaerovibrio acidaminovorans (strain ATCC 49978 / DSM 6589 / Su883)</name>
    <name type="common">Selenomonas acidaminovorans</name>
    <dbReference type="NCBI Taxonomy" id="525903"/>
    <lineage>
        <taxon>Bacteria</taxon>
        <taxon>Thermotogati</taxon>
        <taxon>Synergistota</taxon>
        <taxon>Synergistia</taxon>
        <taxon>Synergistales</taxon>
        <taxon>Synergistaceae</taxon>
        <taxon>Thermanaerovibrio</taxon>
    </lineage>
</organism>
<dbReference type="HOGENOM" id="CLU_000445_92_1_0"/>
<dbReference type="eggNOG" id="COG2206">
    <property type="taxonomic scope" value="Bacteria"/>
</dbReference>
<dbReference type="SUPFAM" id="SSF109604">
    <property type="entry name" value="HD-domain/PDEase-like"/>
    <property type="match status" value="1"/>
</dbReference>
<dbReference type="InterPro" id="IPR003607">
    <property type="entry name" value="HD/PDEase_dom"/>
</dbReference>
<dbReference type="PROSITE" id="PS51831">
    <property type="entry name" value="HD"/>
    <property type="match status" value="1"/>
</dbReference>
<feature type="domain" description="HD-GYP" evidence="2">
    <location>
        <begin position="134"/>
        <end position="336"/>
    </location>
</feature>
<dbReference type="CDD" id="cd00077">
    <property type="entry name" value="HDc"/>
    <property type="match status" value="1"/>
</dbReference>
<dbReference type="EnsemblBacteria" id="ACZ19459">
    <property type="protein sequence ID" value="ACZ19459"/>
    <property type="gene ID" value="Taci_1227"/>
</dbReference>
<dbReference type="Pfam" id="PF13487">
    <property type="entry name" value="HD_5"/>
    <property type="match status" value="1"/>
</dbReference>
<feature type="domain" description="HD" evidence="1">
    <location>
        <begin position="164"/>
        <end position="285"/>
    </location>
</feature>
<dbReference type="NCBIfam" id="TIGR00277">
    <property type="entry name" value="HDIG"/>
    <property type="match status" value="1"/>
</dbReference>
<dbReference type="InterPro" id="IPR037522">
    <property type="entry name" value="HD_GYP_dom"/>
</dbReference>
<proteinExistence type="predicted"/>
<evidence type="ECO:0000259" key="2">
    <source>
        <dbReference type="PROSITE" id="PS51832"/>
    </source>
</evidence>
<protein>
    <submittedName>
        <fullName evidence="3">Metal dependent phosphohydrolase</fullName>
    </submittedName>
</protein>
<accession>D1B618</accession>
<keyword evidence="4" id="KW-1185">Reference proteome</keyword>